<dbReference type="GO" id="GO:0016020">
    <property type="term" value="C:membrane"/>
    <property type="evidence" value="ECO:0007669"/>
    <property type="project" value="UniProtKB-SubCell"/>
</dbReference>
<evidence type="ECO:0000259" key="13">
    <source>
        <dbReference type="PROSITE" id="PS50835"/>
    </source>
</evidence>
<evidence type="ECO:0000256" key="4">
    <source>
        <dbReference type="ARBA" id="ARBA00022859"/>
    </source>
</evidence>
<dbReference type="GO" id="GO:0015026">
    <property type="term" value="F:coreceptor activity"/>
    <property type="evidence" value="ECO:0007669"/>
    <property type="project" value="InterPro"/>
</dbReference>
<evidence type="ECO:0000256" key="8">
    <source>
        <dbReference type="ARBA" id="ARBA00023157"/>
    </source>
</evidence>
<evidence type="ECO:0000313" key="15">
    <source>
        <dbReference type="Proteomes" id="UP000324091"/>
    </source>
</evidence>
<sequence>MARTGAGTTMILLTLAWTLLTASQASDPNVILSQEMLAALYPKLLSNGTVPCDCRNVQCDSVYWFRTVLATSQVQFLGRLNNANIPTYGDGVNKARFLFKRKTKTSFMLNIIKVTEEDTGIYSCVLTDRKNTEVWKSGILLLPGVIPPTLPPTTTTKAPIKSICRCSSRANGCSSLVLWPLVGILAALALTLICTLYYFSRLPKKCRHRFVNVKFTLVSMDPIGPEDLRNLAEMMQLISKANPFHNVS</sequence>
<feature type="chain" id="PRO_5022866488" description="Ig-like domain-containing protein" evidence="12">
    <location>
        <begin position="26"/>
        <end position="248"/>
    </location>
</feature>
<dbReference type="InterPro" id="IPR013783">
    <property type="entry name" value="Ig-like_fold"/>
</dbReference>
<keyword evidence="2 11" id="KW-0812">Transmembrane</keyword>
<evidence type="ECO:0000256" key="6">
    <source>
        <dbReference type="ARBA" id="ARBA00023130"/>
    </source>
</evidence>
<accession>A0A5C6N2F5</accession>
<evidence type="ECO:0000256" key="11">
    <source>
        <dbReference type="SAM" id="Phobius"/>
    </source>
</evidence>
<dbReference type="GO" id="GO:0050776">
    <property type="term" value="P:regulation of immune response"/>
    <property type="evidence" value="ECO:0007669"/>
    <property type="project" value="InterPro"/>
</dbReference>
<dbReference type="AlphaFoldDB" id="A0A5C6N2F5"/>
<keyword evidence="4" id="KW-0391">Immunity</keyword>
<reference evidence="14 15" key="1">
    <citation type="submission" date="2019-04" db="EMBL/GenBank/DDBJ databases">
        <title>Chromosome genome assembly for Takifugu flavidus.</title>
        <authorList>
            <person name="Xiao S."/>
        </authorList>
    </citation>
    <scope>NUCLEOTIDE SEQUENCE [LARGE SCALE GENOMIC DNA]</scope>
    <source>
        <strain evidence="14">HTHZ2018</strain>
        <tissue evidence="14">Muscle</tissue>
    </source>
</reference>
<evidence type="ECO:0000256" key="2">
    <source>
        <dbReference type="ARBA" id="ARBA00022692"/>
    </source>
</evidence>
<organism evidence="14 15">
    <name type="scientific">Takifugu flavidus</name>
    <name type="common">sansaifugu</name>
    <dbReference type="NCBI Taxonomy" id="433684"/>
    <lineage>
        <taxon>Eukaryota</taxon>
        <taxon>Metazoa</taxon>
        <taxon>Chordata</taxon>
        <taxon>Craniata</taxon>
        <taxon>Vertebrata</taxon>
        <taxon>Euteleostomi</taxon>
        <taxon>Actinopterygii</taxon>
        <taxon>Neopterygii</taxon>
        <taxon>Teleostei</taxon>
        <taxon>Neoteleostei</taxon>
        <taxon>Acanthomorphata</taxon>
        <taxon>Eupercaria</taxon>
        <taxon>Tetraodontiformes</taxon>
        <taxon>Tetradontoidea</taxon>
        <taxon>Tetraodontidae</taxon>
        <taxon>Takifugu</taxon>
    </lineage>
</organism>
<dbReference type="PANTHER" id="PTHR11292:SF7">
    <property type="entry name" value="T-CELL SURFACE GLYCOPROTEIN CD8 BETA CHAIN-RELATED"/>
    <property type="match status" value="1"/>
</dbReference>
<dbReference type="PANTHER" id="PTHR11292">
    <property type="entry name" value="T-CELL SURFACE GLYCOPROTEIN CD8 BETA CHAIN"/>
    <property type="match status" value="1"/>
</dbReference>
<name>A0A5C6N2F5_9TELE</name>
<keyword evidence="5 11" id="KW-1133">Transmembrane helix</keyword>
<evidence type="ECO:0000256" key="7">
    <source>
        <dbReference type="ARBA" id="ARBA00023136"/>
    </source>
</evidence>
<proteinExistence type="predicted"/>
<comment type="caution">
    <text evidence="14">The sequence shown here is derived from an EMBL/GenBank/DDBJ whole genome shotgun (WGS) entry which is preliminary data.</text>
</comment>
<dbReference type="InterPro" id="IPR036179">
    <property type="entry name" value="Ig-like_dom_sf"/>
</dbReference>
<dbReference type="GO" id="GO:0042288">
    <property type="term" value="F:MHC class I protein binding"/>
    <property type="evidence" value="ECO:0007669"/>
    <property type="project" value="InterPro"/>
</dbReference>
<evidence type="ECO:0000256" key="9">
    <source>
        <dbReference type="ARBA" id="ARBA00023180"/>
    </source>
</evidence>
<dbReference type="InterPro" id="IPR013106">
    <property type="entry name" value="Ig_V-set"/>
</dbReference>
<dbReference type="Pfam" id="PF07686">
    <property type="entry name" value="V-set"/>
    <property type="match status" value="1"/>
</dbReference>
<gene>
    <name evidence="14" type="ORF">D4764_04G0003810</name>
</gene>
<feature type="domain" description="Ig-like" evidence="13">
    <location>
        <begin position="28"/>
        <end position="135"/>
    </location>
</feature>
<feature type="transmembrane region" description="Helical" evidence="11">
    <location>
        <begin position="176"/>
        <end position="199"/>
    </location>
</feature>
<keyword evidence="8" id="KW-1015">Disulfide bond</keyword>
<protein>
    <recommendedName>
        <fullName evidence="13">Ig-like domain-containing protein</fullName>
    </recommendedName>
</protein>
<keyword evidence="7 11" id="KW-0472">Membrane</keyword>
<evidence type="ECO:0000256" key="5">
    <source>
        <dbReference type="ARBA" id="ARBA00022989"/>
    </source>
</evidence>
<dbReference type="SUPFAM" id="SSF48726">
    <property type="entry name" value="Immunoglobulin"/>
    <property type="match status" value="1"/>
</dbReference>
<dbReference type="GO" id="GO:0009986">
    <property type="term" value="C:cell surface"/>
    <property type="evidence" value="ECO:0007669"/>
    <property type="project" value="TreeGrafter"/>
</dbReference>
<dbReference type="GO" id="GO:0002250">
    <property type="term" value="P:adaptive immune response"/>
    <property type="evidence" value="ECO:0007669"/>
    <property type="project" value="UniProtKB-KW"/>
</dbReference>
<dbReference type="InterPro" id="IPR007110">
    <property type="entry name" value="Ig-like_dom"/>
</dbReference>
<dbReference type="Gene3D" id="2.60.40.10">
    <property type="entry name" value="Immunoglobulins"/>
    <property type="match status" value="1"/>
</dbReference>
<keyword evidence="15" id="KW-1185">Reference proteome</keyword>
<keyword evidence="9" id="KW-0325">Glycoprotein</keyword>
<dbReference type="PROSITE" id="PS50835">
    <property type="entry name" value="IG_LIKE"/>
    <property type="match status" value="1"/>
</dbReference>
<evidence type="ECO:0000256" key="10">
    <source>
        <dbReference type="ARBA" id="ARBA00023319"/>
    </source>
</evidence>
<keyword evidence="6" id="KW-1064">Adaptive immunity</keyword>
<dbReference type="Proteomes" id="UP000324091">
    <property type="component" value="Chromosome 4"/>
</dbReference>
<dbReference type="EMBL" id="RHFK02000017">
    <property type="protein sequence ID" value="TWW61734.1"/>
    <property type="molecule type" value="Genomic_DNA"/>
</dbReference>
<dbReference type="InterPro" id="IPR042414">
    <property type="entry name" value="CD8B"/>
</dbReference>
<feature type="signal peptide" evidence="12">
    <location>
        <begin position="1"/>
        <end position="25"/>
    </location>
</feature>
<evidence type="ECO:0000313" key="14">
    <source>
        <dbReference type="EMBL" id="TWW61734.1"/>
    </source>
</evidence>
<keyword evidence="10" id="KW-0393">Immunoglobulin domain</keyword>
<evidence type="ECO:0000256" key="1">
    <source>
        <dbReference type="ARBA" id="ARBA00004479"/>
    </source>
</evidence>
<comment type="subcellular location">
    <subcellularLocation>
        <location evidence="1">Membrane</location>
        <topology evidence="1">Single-pass type I membrane protein</topology>
    </subcellularLocation>
</comment>
<evidence type="ECO:0000256" key="12">
    <source>
        <dbReference type="SAM" id="SignalP"/>
    </source>
</evidence>
<evidence type="ECO:0000256" key="3">
    <source>
        <dbReference type="ARBA" id="ARBA00022729"/>
    </source>
</evidence>
<keyword evidence="3 12" id="KW-0732">Signal</keyword>